<comment type="subunit">
    <text evidence="4">Component of the eukaryotic translation initiation factor 3 (eIF-3) complex.</text>
</comment>
<organism evidence="6 7">
    <name type="scientific">Coniophora puteana (strain RWD-64-598)</name>
    <name type="common">Brown rot fungus</name>
    <dbReference type="NCBI Taxonomy" id="741705"/>
    <lineage>
        <taxon>Eukaryota</taxon>
        <taxon>Fungi</taxon>
        <taxon>Dikarya</taxon>
        <taxon>Basidiomycota</taxon>
        <taxon>Agaricomycotina</taxon>
        <taxon>Agaricomycetes</taxon>
        <taxon>Agaricomycetidae</taxon>
        <taxon>Boletales</taxon>
        <taxon>Coniophorineae</taxon>
        <taxon>Coniophoraceae</taxon>
        <taxon>Coniophora</taxon>
    </lineage>
</organism>
<feature type="compositionally biased region" description="Basic and acidic residues" evidence="5">
    <location>
        <begin position="212"/>
        <end position="222"/>
    </location>
</feature>
<dbReference type="GeneID" id="19202836"/>
<dbReference type="OrthoDB" id="20381at2759"/>
<dbReference type="Gene3D" id="1.10.246.60">
    <property type="entry name" value="Eukaryotic translation initiation factor 3 like domains"/>
    <property type="match status" value="1"/>
</dbReference>
<accession>A0A5M3MYL9</accession>
<comment type="function">
    <text evidence="4">Component of the eukaryotic translation initiation factor 3 (eIF-3) complex, which is involved in protein synthesis of a specialized repertoire of mRNAs and, together with other initiation factors, stimulates binding of mRNA and methionyl-tRNAi to the 40S ribosome. The eIF-3 complex specifically targets and initiates translation of a subset of mRNAs involved in cell proliferation.</text>
</comment>
<feature type="compositionally biased region" description="Basic and acidic residues" evidence="5">
    <location>
        <begin position="77"/>
        <end position="91"/>
    </location>
</feature>
<proteinExistence type="inferred from homology"/>
<name>A0A5M3MYL9_CONPW</name>
<evidence type="ECO:0000256" key="5">
    <source>
        <dbReference type="SAM" id="MobiDB-lite"/>
    </source>
</evidence>
<keyword evidence="3 4" id="KW-0648">Protein biosynthesis</keyword>
<dbReference type="InterPro" id="IPR013906">
    <property type="entry name" value="eIF3j"/>
</dbReference>
<reference evidence="7" key="1">
    <citation type="journal article" date="2012" name="Science">
        <title>The Paleozoic origin of enzymatic lignin decomposition reconstructed from 31 fungal genomes.</title>
        <authorList>
            <person name="Floudas D."/>
            <person name="Binder M."/>
            <person name="Riley R."/>
            <person name="Barry K."/>
            <person name="Blanchette R.A."/>
            <person name="Henrissat B."/>
            <person name="Martinez A.T."/>
            <person name="Otillar R."/>
            <person name="Spatafora J.W."/>
            <person name="Yadav J.S."/>
            <person name="Aerts A."/>
            <person name="Benoit I."/>
            <person name="Boyd A."/>
            <person name="Carlson A."/>
            <person name="Copeland A."/>
            <person name="Coutinho P.M."/>
            <person name="de Vries R.P."/>
            <person name="Ferreira P."/>
            <person name="Findley K."/>
            <person name="Foster B."/>
            <person name="Gaskell J."/>
            <person name="Glotzer D."/>
            <person name="Gorecki P."/>
            <person name="Heitman J."/>
            <person name="Hesse C."/>
            <person name="Hori C."/>
            <person name="Igarashi K."/>
            <person name="Jurgens J.A."/>
            <person name="Kallen N."/>
            <person name="Kersten P."/>
            <person name="Kohler A."/>
            <person name="Kuees U."/>
            <person name="Kumar T.K.A."/>
            <person name="Kuo A."/>
            <person name="LaButti K."/>
            <person name="Larrondo L.F."/>
            <person name="Lindquist E."/>
            <person name="Ling A."/>
            <person name="Lombard V."/>
            <person name="Lucas S."/>
            <person name="Lundell T."/>
            <person name="Martin R."/>
            <person name="McLaughlin D.J."/>
            <person name="Morgenstern I."/>
            <person name="Morin E."/>
            <person name="Murat C."/>
            <person name="Nagy L.G."/>
            <person name="Nolan M."/>
            <person name="Ohm R.A."/>
            <person name="Patyshakuliyeva A."/>
            <person name="Rokas A."/>
            <person name="Ruiz-Duenas F.J."/>
            <person name="Sabat G."/>
            <person name="Salamov A."/>
            <person name="Samejima M."/>
            <person name="Schmutz J."/>
            <person name="Slot J.C."/>
            <person name="St John F."/>
            <person name="Stenlid J."/>
            <person name="Sun H."/>
            <person name="Sun S."/>
            <person name="Syed K."/>
            <person name="Tsang A."/>
            <person name="Wiebenga A."/>
            <person name="Young D."/>
            <person name="Pisabarro A."/>
            <person name="Eastwood D.C."/>
            <person name="Martin F."/>
            <person name="Cullen D."/>
            <person name="Grigoriev I.V."/>
            <person name="Hibbett D.S."/>
        </authorList>
    </citation>
    <scope>NUCLEOTIDE SEQUENCE [LARGE SCALE GENOMIC DNA]</scope>
    <source>
        <strain evidence="7">RWD-64-598 SS2</strain>
    </source>
</reference>
<evidence type="ECO:0000256" key="3">
    <source>
        <dbReference type="ARBA" id="ARBA00022917"/>
    </source>
</evidence>
<dbReference type="Proteomes" id="UP000053558">
    <property type="component" value="Unassembled WGS sequence"/>
</dbReference>
<dbReference type="GO" id="GO:0005852">
    <property type="term" value="C:eukaryotic translation initiation factor 3 complex"/>
    <property type="evidence" value="ECO:0007669"/>
    <property type="project" value="UniProtKB-UniRule"/>
</dbReference>
<gene>
    <name evidence="4" type="primary">HCR1</name>
    <name evidence="6" type="ORF">CONPUDRAFT_151283</name>
</gene>
<dbReference type="OMA" id="KNIANTW"/>
<protein>
    <recommendedName>
        <fullName evidence="4">Eukaryotic translation initiation factor 3 subunit J</fullName>
        <shortName evidence="4">eIF3j</shortName>
    </recommendedName>
    <alternativeName>
        <fullName evidence="4">Eukaryotic translation initiation factor 3 30 kDa subunit homolog</fullName>
        <shortName evidence="4">eIF-3 30 kDa subunit homolog</shortName>
    </alternativeName>
</protein>
<dbReference type="EMBL" id="JH711575">
    <property type="protein sequence ID" value="EIW84248.1"/>
    <property type="molecule type" value="Genomic_DNA"/>
</dbReference>
<feature type="compositionally biased region" description="Low complexity" evidence="5">
    <location>
        <begin position="14"/>
        <end position="25"/>
    </location>
</feature>
<dbReference type="PANTHER" id="PTHR21681:SF0">
    <property type="entry name" value="EUKARYOTIC TRANSLATION INITIATION FACTOR 3 SUBUNIT J"/>
    <property type="match status" value="1"/>
</dbReference>
<dbReference type="PANTHER" id="PTHR21681">
    <property type="entry name" value="EUKARYOTIC TRANSLATION INITIATION FACTOR 3 SUBUNIT J"/>
    <property type="match status" value="1"/>
</dbReference>
<keyword evidence="1 4" id="KW-0963">Cytoplasm</keyword>
<evidence type="ECO:0000256" key="1">
    <source>
        <dbReference type="ARBA" id="ARBA00022490"/>
    </source>
</evidence>
<dbReference type="AlphaFoldDB" id="A0A5M3MYL9"/>
<feature type="region of interest" description="Disordered" evidence="5">
    <location>
        <begin position="1"/>
        <end position="107"/>
    </location>
</feature>
<dbReference type="KEGG" id="cput:CONPUDRAFT_151283"/>
<comment type="similarity">
    <text evidence="4">Belongs to the eIF-3 subunit J family.</text>
</comment>
<feature type="region of interest" description="Disordered" evidence="5">
    <location>
        <begin position="206"/>
        <end position="237"/>
    </location>
</feature>
<dbReference type="RefSeq" id="XP_007766001.1">
    <property type="nucleotide sequence ID" value="XM_007767811.1"/>
</dbReference>
<evidence type="ECO:0000313" key="7">
    <source>
        <dbReference type="Proteomes" id="UP000053558"/>
    </source>
</evidence>
<feature type="compositionally biased region" description="Acidic residues" evidence="5">
    <location>
        <begin position="92"/>
        <end position="105"/>
    </location>
</feature>
<evidence type="ECO:0000256" key="4">
    <source>
        <dbReference type="HAMAP-Rule" id="MF_03009"/>
    </source>
</evidence>
<keyword evidence="7" id="KW-1185">Reference proteome</keyword>
<evidence type="ECO:0000313" key="6">
    <source>
        <dbReference type="EMBL" id="EIW84248.1"/>
    </source>
</evidence>
<dbReference type="InterPro" id="IPR023194">
    <property type="entry name" value="eIF3-like_dom_sf"/>
</dbReference>
<comment type="subcellular location">
    <subcellularLocation>
        <location evidence="4">Cytoplasm</location>
    </subcellularLocation>
</comment>
<feature type="compositionally biased region" description="Acidic residues" evidence="5">
    <location>
        <begin position="35"/>
        <end position="57"/>
    </location>
</feature>
<dbReference type="GO" id="GO:0016282">
    <property type="term" value="C:eukaryotic 43S preinitiation complex"/>
    <property type="evidence" value="ECO:0007669"/>
    <property type="project" value="UniProtKB-UniRule"/>
</dbReference>
<keyword evidence="2 4" id="KW-0396">Initiation factor</keyword>
<dbReference type="GO" id="GO:0033290">
    <property type="term" value="C:eukaryotic 48S preinitiation complex"/>
    <property type="evidence" value="ECO:0007669"/>
    <property type="project" value="UniProtKB-UniRule"/>
</dbReference>
<dbReference type="GO" id="GO:0001732">
    <property type="term" value="P:formation of cytoplasmic translation initiation complex"/>
    <property type="evidence" value="ECO:0007669"/>
    <property type="project" value="UniProtKB-UniRule"/>
</dbReference>
<comment type="caution">
    <text evidence="6">The sequence shown here is derived from an EMBL/GenBank/DDBJ whole genome shotgun (WGS) entry which is preliminary data.</text>
</comment>
<dbReference type="HAMAP" id="MF_03009">
    <property type="entry name" value="eIF3j"/>
    <property type="match status" value="1"/>
</dbReference>
<dbReference type="Pfam" id="PF08597">
    <property type="entry name" value="eIF3_subunit"/>
    <property type="match status" value="1"/>
</dbReference>
<evidence type="ECO:0000256" key="2">
    <source>
        <dbReference type="ARBA" id="ARBA00022540"/>
    </source>
</evidence>
<sequence length="262" mass="28998">MSDWENSSGDEAKAPAAAPAPAARRPPVKSKWENEDKEDSDPVSDWEKSSEEEEEDEQPVRAVTAAPPKKKGTIKQKIAEKEAARAARSAEDGDDDDDVYDEDLVLDPREKARLDKEREIKADLDNAASLFGSVAVTSSSSKDLDALLTADPRSKEDFQLFSSRIMEFIIKRHQDKPAYPMFVEHHAREIAQSLRDVEIRKAASGLTTLANEKQKEARDKASGKKKPKAKPALGVAKATKKIDTATYDDPLDDFGNNPDDFM</sequence>
<dbReference type="GO" id="GO:0003743">
    <property type="term" value="F:translation initiation factor activity"/>
    <property type="evidence" value="ECO:0007669"/>
    <property type="project" value="UniProtKB-UniRule"/>
</dbReference>